<evidence type="ECO:0000313" key="3">
    <source>
        <dbReference type="Proteomes" id="UP000503129"/>
    </source>
</evidence>
<reference evidence="2 3" key="1">
    <citation type="submission" date="2018-06" db="EMBL/GenBank/DDBJ databases">
        <title>Comparative genomics of Brasilonema spp. strains.</title>
        <authorList>
            <person name="Alvarenga D.O."/>
            <person name="Fiore M.F."/>
            <person name="Varani A.M."/>
        </authorList>
    </citation>
    <scope>NUCLEOTIDE SEQUENCE [LARGE SCALE GENOMIC DNA]</scope>
    <source>
        <strain evidence="2 3">CENA114</strain>
    </source>
</reference>
<dbReference type="EMBL" id="CP030118">
    <property type="protein sequence ID" value="QDL06817.1"/>
    <property type="molecule type" value="Genomic_DNA"/>
</dbReference>
<dbReference type="Proteomes" id="UP000503129">
    <property type="component" value="Chromosome"/>
</dbReference>
<evidence type="ECO:0000256" key="1">
    <source>
        <dbReference type="SAM" id="Phobius"/>
    </source>
</evidence>
<dbReference type="InterPro" id="IPR010406">
    <property type="entry name" value="DUF1003"/>
</dbReference>
<dbReference type="PANTHER" id="PTHR41386:SF1">
    <property type="entry name" value="MEMBRANE PROTEIN"/>
    <property type="match status" value="1"/>
</dbReference>
<gene>
    <name evidence="2" type="ORF">DP114_01875</name>
</gene>
<dbReference type="Pfam" id="PF06210">
    <property type="entry name" value="DUF1003"/>
    <property type="match status" value="1"/>
</dbReference>
<keyword evidence="1" id="KW-0812">Transmembrane</keyword>
<feature type="transmembrane region" description="Helical" evidence="1">
    <location>
        <begin position="81"/>
        <end position="103"/>
    </location>
</feature>
<evidence type="ECO:0000313" key="2">
    <source>
        <dbReference type="EMBL" id="QDL06817.1"/>
    </source>
</evidence>
<organism evidence="2 3">
    <name type="scientific">Brasilonema sennae CENA114</name>
    <dbReference type="NCBI Taxonomy" id="415709"/>
    <lineage>
        <taxon>Bacteria</taxon>
        <taxon>Bacillati</taxon>
        <taxon>Cyanobacteriota</taxon>
        <taxon>Cyanophyceae</taxon>
        <taxon>Nostocales</taxon>
        <taxon>Scytonemataceae</taxon>
        <taxon>Brasilonema</taxon>
        <taxon>Bromeliae group (in: Brasilonema)</taxon>
    </lineage>
</organism>
<dbReference type="AlphaFoldDB" id="A0A856MCQ7"/>
<sequence length="169" mass="19599">MNSKQPISSQVTPAEYQLLLKLREQDPAQNPPKLRLSFGERIADQVATVMGSWRFIIAQSCFLAVWVILNVVAVVRHWDPYPFILLNLMLSFQAAYAAPIIMMSQNRQAAIDRQEAKHDYEINMKAELEIELLHDKITLLKEEEIAELIKLVQKQNQQIEQLKTFLIQR</sequence>
<dbReference type="KEGG" id="bsen:DP114_01875"/>
<feature type="transmembrane region" description="Helical" evidence="1">
    <location>
        <begin position="55"/>
        <end position="75"/>
    </location>
</feature>
<dbReference type="PANTHER" id="PTHR41386">
    <property type="entry name" value="INTEGRAL MEMBRANE PROTEIN-RELATED"/>
    <property type="match status" value="1"/>
</dbReference>
<protein>
    <recommendedName>
        <fullName evidence="4">DUF1003 domain-containing protein</fullName>
    </recommendedName>
</protein>
<dbReference type="RefSeq" id="WP_169265132.1">
    <property type="nucleotide sequence ID" value="NZ_CAWOXK010000001.1"/>
</dbReference>
<proteinExistence type="predicted"/>
<evidence type="ECO:0008006" key="4">
    <source>
        <dbReference type="Google" id="ProtNLM"/>
    </source>
</evidence>
<keyword evidence="3" id="KW-1185">Reference proteome</keyword>
<name>A0A856MCQ7_9CYAN</name>
<keyword evidence="1" id="KW-1133">Transmembrane helix</keyword>
<accession>A0A856MCQ7</accession>
<keyword evidence="1" id="KW-0472">Membrane</keyword>